<feature type="binding site" evidence="4">
    <location>
        <position position="416"/>
    </location>
    <ligand>
        <name>Zn(2+)</name>
        <dbReference type="ChEBI" id="CHEBI:29105"/>
        <note>catalytic</note>
    </ligand>
</feature>
<keyword evidence="6" id="KW-0472">Membrane</keyword>
<evidence type="ECO:0000256" key="2">
    <source>
        <dbReference type="ARBA" id="ARBA00056552"/>
    </source>
</evidence>
<gene>
    <name evidence="10" type="ORF">B0J11DRAFT_99976</name>
</gene>
<sequence>MHLSRALATIALTALAAFSDAHSTIRNPLKQINIAKNPSILTQNHRVTALSNFDVAFDVAGTRMRLSLEPNHDIFPEDAKVTYLGADGTVTREEPIDRLAHKVFHGTAWIKRGDRWDNVGWARIYIHQDGVEPLFEGAFTVHHDHHHIQLSSNYKTSRQEQDPDLSLRHEDFMVVLRDSDISTQPEHTELRKRSGDISCRADELEANQQLDHPVFASMSIKPRDDGFFAPIKRQNLDNTPGSGNGAGVNLVSSIGSTQGCPTTRKVALVGIAADCTYTRELNGTDRTRANIIAQMNTASTLFENTFNISLGLANLVITDAQCPTSVQQATPWNQPCSPQVDIQQRLNLFSQWRGQQRDSNSHWTLLTTCNTDSAVGLAWLGQACMTGSSPNGQGGETVAGANVVVRTSQEWQVIAHETGHTFGAVHDCTSRTCRDSTTVSSQQCCPLSSSTCDAGEQFIMNPSTAQGIQRFSPCSIGNICSAFGRGGVKSNCLTNNRGVTTISGQTCGNGIVEGDEQCDCGGPTGCGNNQCCDPRTCRFRNNAVCDDSNEDCCKNCQLASSSYVCRPSSGACDPEEKCSGTSPYCPADQTRDDGSSCGSGLQCASGQCTSRDLQCKTVMGSYTQGNDTYACDDRNCMISCASPQFERGSCVGLQQNFLDGTPCTGGGKCLNGRCDGGSVANEVGGWFRDHKELVIGIASGVGGLIVLCILICCWRSYKRRKTGKKYAASAAAASVAYRGGSQGPRPHGGPGNAGTSRSRSRISRRHMSPPPQQANMEQNGNAGGGGFGNMGWDRGNGGQGQGQQQQQQFGPVSPVGGSNVPSPPPIYQRSNSVRYA</sequence>
<comment type="function">
    <text evidence="2">Probable zinc protease.</text>
</comment>
<dbReference type="GO" id="GO:0046872">
    <property type="term" value="F:metal ion binding"/>
    <property type="evidence" value="ECO:0007669"/>
    <property type="project" value="UniProtKB-KW"/>
</dbReference>
<dbReference type="CDD" id="cd04271">
    <property type="entry name" value="ZnMc_ADAM_fungal"/>
    <property type="match status" value="1"/>
</dbReference>
<dbReference type="Pfam" id="PF13688">
    <property type="entry name" value="Reprolysin_5"/>
    <property type="match status" value="1"/>
</dbReference>
<evidence type="ECO:0000313" key="10">
    <source>
        <dbReference type="EMBL" id="KAH7116741.1"/>
    </source>
</evidence>
<feature type="domain" description="Peptidase M12B" evidence="9">
    <location>
        <begin position="264"/>
        <end position="479"/>
    </location>
</feature>
<dbReference type="AlphaFoldDB" id="A0A9P9DDD2"/>
<dbReference type="Proteomes" id="UP000700596">
    <property type="component" value="Unassembled WGS sequence"/>
</dbReference>
<keyword evidence="11" id="KW-1185">Reference proteome</keyword>
<dbReference type="GO" id="GO:0006508">
    <property type="term" value="P:proteolysis"/>
    <property type="evidence" value="ECO:0007669"/>
    <property type="project" value="InterPro"/>
</dbReference>
<proteinExistence type="predicted"/>
<dbReference type="PROSITE" id="PS50215">
    <property type="entry name" value="ADAM_MEPRO"/>
    <property type="match status" value="1"/>
</dbReference>
<dbReference type="OrthoDB" id="5951731at2759"/>
<dbReference type="SUPFAM" id="SSF55486">
    <property type="entry name" value="Metalloproteases ('zincins'), catalytic domain"/>
    <property type="match status" value="1"/>
</dbReference>
<accession>A0A9P9DDD2</accession>
<keyword evidence="4" id="KW-0862">Zinc</keyword>
<dbReference type="EMBL" id="JAGMWT010000014">
    <property type="protein sequence ID" value="KAH7116741.1"/>
    <property type="molecule type" value="Genomic_DNA"/>
</dbReference>
<dbReference type="SUPFAM" id="SSF57552">
    <property type="entry name" value="Blood coagulation inhibitor (disintegrin)"/>
    <property type="match status" value="1"/>
</dbReference>
<dbReference type="Pfam" id="PF00200">
    <property type="entry name" value="Disintegrin"/>
    <property type="match status" value="1"/>
</dbReference>
<feature type="domain" description="Disintegrin" evidence="8">
    <location>
        <begin position="504"/>
        <end position="593"/>
    </location>
</feature>
<dbReference type="PANTHER" id="PTHR11905">
    <property type="entry name" value="ADAM A DISINTEGRIN AND METALLOPROTEASE DOMAIN"/>
    <property type="match status" value="1"/>
</dbReference>
<feature type="compositionally biased region" description="Basic residues" evidence="5">
    <location>
        <begin position="758"/>
        <end position="767"/>
    </location>
</feature>
<keyword evidence="6" id="KW-0812">Transmembrane</keyword>
<reference evidence="10" key="1">
    <citation type="journal article" date="2021" name="Nat. Commun.">
        <title>Genetic determinants of endophytism in the Arabidopsis root mycobiome.</title>
        <authorList>
            <person name="Mesny F."/>
            <person name="Miyauchi S."/>
            <person name="Thiergart T."/>
            <person name="Pickel B."/>
            <person name="Atanasova L."/>
            <person name="Karlsson M."/>
            <person name="Huettel B."/>
            <person name="Barry K.W."/>
            <person name="Haridas S."/>
            <person name="Chen C."/>
            <person name="Bauer D."/>
            <person name="Andreopoulos W."/>
            <person name="Pangilinan J."/>
            <person name="LaButti K."/>
            <person name="Riley R."/>
            <person name="Lipzen A."/>
            <person name="Clum A."/>
            <person name="Drula E."/>
            <person name="Henrissat B."/>
            <person name="Kohler A."/>
            <person name="Grigoriev I.V."/>
            <person name="Martin F.M."/>
            <person name="Hacquard S."/>
        </authorList>
    </citation>
    <scope>NUCLEOTIDE SEQUENCE</scope>
    <source>
        <strain evidence="10">MPI-CAGE-CH-0243</strain>
    </source>
</reference>
<keyword evidence="6" id="KW-1133">Transmembrane helix</keyword>
<feature type="chain" id="PRO_5040317317" description="Disintegrin and metalloproteinase domain-containing protein B" evidence="7">
    <location>
        <begin position="22"/>
        <end position="836"/>
    </location>
</feature>
<dbReference type="InterPro" id="IPR024079">
    <property type="entry name" value="MetalloPept_cat_dom_sf"/>
</dbReference>
<comment type="caution">
    <text evidence="10">The sequence shown here is derived from an EMBL/GenBank/DDBJ whole genome shotgun (WGS) entry which is preliminary data.</text>
</comment>
<keyword evidence="1" id="KW-1015">Disulfide bond</keyword>
<evidence type="ECO:0000259" key="9">
    <source>
        <dbReference type="PROSITE" id="PS50215"/>
    </source>
</evidence>
<organism evidence="10 11">
    <name type="scientific">Dendryphion nanum</name>
    <dbReference type="NCBI Taxonomy" id="256645"/>
    <lineage>
        <taxon>Eukaryota</taxon>
        <taxon>Fungi</taxon>
        <taxon>Dikarya</taxon>
        <taxon>Ascomycota</taxon>
        <taxon>Pezizomycotina</taxon>
        <taxon>Dothideomycetes</taxon>
        <taxon>Pleosporomycetidae</taxon>
        <taxon>Pleosporales</taxon>
        <taxon>Torulaceae</taxon>
        <taxon>Dendryphion</taxon>
    </lineage>
</organism>
<comment type="caution">
    <text evidence="4">Lacks conserved residue(s) required for the propagation of feature annotation.</text>
</comment>
<keyword evidence="7" id="KW-0732">Signal</keyword>
<dbReference type="GO" id="GO:0004222">
    <property type="term" value="F:metalloendopeptidase activity"/>
    <property type="evidence" value="ECO:0007669"/>
    <property type="project" value="InterPro"/>
</dbReference>
<evidence type="ECO:0000256" key="4">
    <source>
        <dbReference type="PROSITE-ProRule" id="PRU00276"/>
    </source>
</evidence>
<evidence type="ECO:0000256" key="7">
    <source>
        <dbReference type="SAM" id="SignalP"/>
    </source>
</evidence>
<feature type="compositionally biased region" description="Low complexity" evidence="5">
    <location>
        <begin position="802"/>
        <end position="820"/>
    </location>
</feature>
<feature type="transmembrane region" description="Helical" evidence="6">
    <location>
        <begin position="693"/>
        <end position="714"/>
    </location>
</feature>
<name>A0A9P9DDD2_9PLEO</name>
<evidence type="ECO:0000256" key="3">
    <source>
        <dbReference type="ARBA" id="ARBA00074021"/>
    </source>
</evidence>
<dbReference type="FunFam" id="4.10.70.10:FF:000003">
    <property type="entry name" value="Disintegrin and metalloproteinase domain-containing protein 17"/>
    <property type="match status" value="1"/>
</dbReference>
<feature type="signal peptide" evidence="7">
    <location>
        <begin position="1"/>
        <end position="21"/>
    </location>
</feature>
<feature type="compositionally biased region" description="Gly residues" evidence="5">
    <location>
        <begin position="740"/>
        <end position="752"/>
    </location>
</feature>
<evidence type="ECO:0000256" key="6">
    <source>
        <dbReference type="SAM" id="Phobius"/>
    </source>
</evidence>
<keyword evidence="4" id="KW-0479">Metal-binding</keyword>
<evidence type="ECO:0000256" key="5">
    <source>
        <dbReference type="SAM" id="MobiDB-lite"/>
    </source>
</evidence>
<evidence type="ECO:0000256" key="1">
    <source>
        <dbReference type="ARBA" id="ARBA00023157"/>
    </source>
</evidence>
<feature type="region of interest" description="Disordered" evidence="5">
    <location>
        <begin position="736"/>
        <end position="836"/>
    </location>
</feature>
<dbReference type="InterPro" id="IPR036436">
    <property type="entry name" value="Disintegrin_dom_sf"/>
</dbReference>
<feature type="binding site" evidence="4">
    <location>
        <position position="426"/>
    </location>
    <ligand>
        <name>Zn(2+)</name>
        <dbReference type="ChEBI" id="CHEBI:29105"/>
        <note>catalytic</note>
    </ligand>
</feature>
<dbReference type="PANTHER" id="PTHR11905:SF159">
    <property type="entry name" value="ADAM METALLOPROTEASE"/>
    <property type="match status" value="1"/>
</dbReference>
<evidence type="ECO:0000313" key="11">
    <source>
        <dbReference type="Proteomes" id="UP000700596"/>
    </source>
</evidence>
<evidence type="ECO:0000259" key="8">
    <source>
        <dbReference type="PROSITE" id="PS50214"/>
    </source>
</evidence>
<dbReference type="Gene3D" id="3.40.390.10">
    <property type="entry name" value="Collagenase (Catalytic Domain)"/>
    <property type="match status" value="1"/>
</dbReference>
<dbReference type="SMART" id="SM00050">
    <property type="entry name" value="DISIN"/>
    <property type="match status" value="1"/>
</dbReference>
<feature type="binding site" evidence="4">
    <location>
        <position position="420"/>
    </location>
    <ligand>
        <name>Zn(2+)</name>
        <dbReference type="ChEBI" id="CHEBI:29105"/>
        <note>catalytic</note>
    </ligand>
</feature>
<dbReference type="InterPro" id="IPR034028">
    <property type="entry name" value="ZnMc_ADAM_fungal"/>
</dbReference>
<dbReference type="InterPro" id="IPR001762">
    <property type="entry name" value="Disintegrin_dom"/>
</dbReference>
<feature type="active site" evidence="4">
    <location>
        <position position="417"/>
    </location>
</feature>
<dbReference type="Gene3D" id="4.10.70.10">
    <property type="entry name" value="Disintegrin domain"/>
    <property type="match status" value="1"/>
</dbReference>
<protein>
    <recommendedName>
        <fullName evidence="3">Disintegrin and metalloproteinase domain-containing protein B</fullName>
    </recommendedName>
</protein>
<dbReference type="PROSITE" id="PS50214">
    <property type="entry name" value="DISINTEGRIN_2"/>
    <property type="match status" value="1"/>
</dbReference>
<dbReference type="InterPro" id="IPR001590">
    <property type="entry name" value="Peptidase_M12B"/>
</dbReference>
<feature type="compositionally biased region" description="Gly residues" evidence="5">
    <location>
        <begin position="781"/>
        <end position="801"/>
    </location>
</feature>